<evidence type="ECO:0000256" key="11">
    <source>
        <dbReference type="ARBA" id="ARBA00049439"/>
    </source>
</evidence>
<evidence type="ECO:0000256" key="7">
    <source>
        <dbReference type="ARBA" id="ARBA00022813"/>
    </source>
</evidence>
<dbReference type="Pfam" id="PF01960">
    <property type="entry name" value="ArgJ"/>
    <property type="match status" value="1"/>
</dbReference>
<feature type="binding site" evidence="13">
    <location>
        <position position="412"/>
    </location>
    <ligand>
        <name>substrate</name>
    </ligand>
</feature>
<evidence type="ECO:0000256" key="13">
    <source>
        <dbReference type="HAMAP-Rule" id="MF_01106"/>
    </source>
</evidence>
<dbReference type="GO" id="GO:0006592">
    <property type="term" value="P:ornithine biosynthetic process"/>
    <property type="evidence" value="ECO:0007669"/>
    <property type="project" value="TreeGrafter"/>
</dbReference>
<feature type="site" description="Involved in the stabilization of negative charge on the oxyanion by the formation of the oxyanion hole" evidence="13">
    <location>
        <position position="127"/>
    </location>
</feature>
<evidence type="ECO:0000256" key="10">
    <source>
        <dbReference type="ARBA" id="ARBA00048372"/>
    </source>
</evidence>
<dbReference type="Gene3D" id="3.60.70.12">
    <property type="entry name" value="L-amino peptidase D-ALA esterase/amidase"/>
    <property type="match status" value="1"/>
</dbReference>
<dbReference type="Gene3D" id="3.30.2330.10">
    <property type="entry name" value="arginine biosynthesis bifunctional protein suprefamily"/>
    <property type="match status" value="1"/>
</dbReference>
<comment type="subcellular location">
    <subcellularLocation>
        <location evidence="1 13">Cytoplasm</location>
    </subcellularLocation>
</comment>
<evidence type="ECO:0000256" key="12">
    <source>
        <dbReference type="ARBA" id="ARBA00054976"/>
    </source>
</evidence>
<comment type="pathway">
    <text evidence="13">Amino-acid biosynthesis; L-arginine biosynthesis; L-ornithine and N-acetyl-L-glutamate from L-glutamate and N(2)-acetyl-L-ornithine (cyclic): step 1/1.</text>
</comment>
<evidence type="ECO:0000256" key="8">
    <source>
        <dbReference type="ARBA" id="ARBA00023268"/>
    </source>
</evidence>
<comment type="pathway">
    <text evidence="13">Amino-acid biosynthesis; L-arginine biosynthesis; N(2)-acetyl-L-ornithine from L-glutamate: step 1/4.</text>
</comment>
<keyword evidence="6 13" id="KW-0808">Transferase</keyword>
<evidence type="ECO:0000256" key="3">
    <source>
        <dbReference type="ARBA" id="ARBA00011475"/>
    </source>
</evidence>
<dbReference type="NCBIfam" id="NF003802">
    <property type="entry name" value="PRK05388.1"/>
    <property type="match status" value="1"/>
</dbReference>
<sequence length="412" mass="43591">MAEYAKQLVKEEVTILPEGNVVTPKGFTAGGVHCGIRKSKLDFGWIYSQVPAATAGVYTTNAFQAAPLKVTQESISTGCKIQALLVNSGVANACTGEQGLNDAYEMRKWGAEAFGVLESHTAVASTGLIGELLPMEKIKQGIDQIHQQENNHVSRFERAILTTDTREKGTAVQIEIEGKTIAIGGAAKGSGMIHPNMATMLSFITTDADVDASALSAALKNITNKSFNMITVDGDTSTNDMVLAMANGTAGNSPLDEDHPEWHLFEKGLAIVCENLAKEIARDGEGATKLVEVHVTGAETDQAAQAISKSVISSNLVKTAIHGADANWGRLITAIGYSGQPVNPDKVSISIGSVKVVNEGMPVAFDEAEAKSHLMQDTVIIFADMGAGSGEAIAWGCDLSYDYVRINASYRT</sequence>
<comment type="subunit">
    <text evidence="3 13">Heterotetramer of two alpha and two beta chains.</text>
</comment>
<dbReference type="EMBL" id="FNFL01000003">
    <property type="protein sequence ID" value="SDK19651.1"/>
    <property type="molecule type" value="Genomic_DNA"/>
</dbReference>
<evidence type="ECO:0000256" key="1">
    <source>
        <dbReference type="ARBA" id="ARBA00004496"/>
    </source>
</evidence>
<dbReference type="FunFam" id="3.30.2330.10:FF:000001">
    <property type="entry name" value="Arginine biosynthesis bifunctional protein ArgJ, mitochondrial"/>
    <property type="match status" value="1"/>
</dbReference>
<keyword evidence="8 13" id="KW-0511">Multifunctional enzyme</keyword>
<keyword evidence="7 13" id="KW-0068">Autocatalytic cleavage</keyword>
<feature type="site" description="Cleavage; by autolysis" evidence="13">
    <location>
        <begin position="198"/>
        <end position="199"/>
    </location>
</feature>
<dbReference type="GO" id="GO:0006526">
    <property type="term" value="P:L-arginine biosynthetic process"/>
    <property type="evidence" value="ECO:0007669"/>
    <property type="project" value="UniProtKB-UniRule"/>
</dbReference>
<dbReference type="UniPathway" id="UPA00068">
    <property type="reaction ID" value="UER00106"/>
</dbReference>
<feature type="site" description="Involved in the stabilization of negative charge on the oxyanion by the formation of the oxyanion hole" evidence="13">
    <location>
        <position position="126"/>
    </location>
</feature>
<dbReference type="CDD" id="cd02152">
    <property type="entry name" value="OAT"/>
    <property type="match status" value="1"/>
</dbReference>
<dbReference type="EC" id="2.3.1.35" evidence="13"/>
<feature type="chain" id="PRO_5023309497" description="Arginine biosynthesis bifunctional protein ArgJ alpha chain" evidence="13">
    <location>
        <begin position="1"/>
        <end position="198"/>
    </location>
</feature>
<dbReference type="AlphaFoldDB" id="A0A1G8ZXD3"/>
<protein>
    <recommendedName>
        <fullName evidence="13">Arginine biosynthesis bifunctional protein ArgJ</fullName>
    </recommendedName>
    <domain>
        <recommendedName>
            <fullName evidence="13">Glutamate N-acetyltransferase</fullName>
            <ecNumber evidence="13">2.3.1.35</ecNumber>
        </recommendedName>
        <alternativeName>
            <fullName evidence="13">Ornithine acetyltransferase</fullName>
            <shortName evidence="13">OATase</shortName>
        </alternativeName>
        <alternativeName>
            <fullName evidence="13">Ornithine transacetylase</fullName>
        </alternativeName>
    </domain>
    <domain>
        <recommendedName>
            <fullName evidence="13">Amino-acid acetyltransferase</fullName>
            <ecNumber evidence="13">2.3.1.1</ecNumber>
        </recommendedName>
        <alternativeName>
            <fullName evidence="13">N-acetylglutamate synthase</fullName>
            <shortName evidence="13">AGSase</shortName>
        </alternativeName>
    </domain>
    <component>
        <recommendedName>
            <fullName evidence="13">Arginine biosynthesis bifunctional protein ArgJ alpha chain</fullName>
        </recommendedName>
    </component>
    <component>
        <recommendedName>
            <fullName evidence="13">Arginine biosynthesis bifunctional protein ArgJ beta chain</fullName>
        </recommendedName>
    </component>
</protein>
<keyword evidence="4 13" id="KW-0055">Arginine biosynthesis</keyword>
<dbReference type="InterPro" id="IPR002813">
    <property type="entry name" value="Arg_biosynth_ArgJ"/>
</dbReference>
<comment type="function">
    <text evidence="12 13">Catalyzes two activities which are involved in the cyclic version of arginine biosynthesis: the synthesis of N-acetylglutamate from glutamate and acetyl-CoA as the acetyl donor, and of ornithine by transacetylation between N(2)-acetylornithine and glutamate.</text>
</comment>
<dbReference type="NCBIfam" id="TIGR00120">
    <property type="entry name" value="ArgJ"/>
    <property type="match status" value="1"/>
</dbReference>
<dbReference type="FunFam" id="3.60.70.12:FF:000001">
    <property type="entry name" value="Arginine biosynthesis bifunctional protein ArgJ, chloroplastic"/>
    <property type="match status" value="1"/>
</dbReference>
<dbReference type="Proteomes" id="UP000198694">
    <property type="component" value="Unassembled WGS sequence"/>
</dbReference>
<evidence type="ECO:0000256" key="2">
    <source>
        <dbReference type="ARBA" id="ARBA00006774"/>
    </source>
</evidence>
<evidence type="ECO:0000313" key="14">
    <source>
        <dbReference type="EMBL" id="SDK19651.1"/>
    </source>
</evidence>
<feature type="binding site" evidence="13">
    <location>
        <position position="199"/>
    </location>
    <ligand>
        <name>substrate</name>
    </ligand>
</feature>
<evidence type="ECO:0000256" key="5">
    <source>
        <dbReference type="ARBA" id="ARBA00022605"/>
    </source>
</evidence>
<feature type="binding site" evidence="13">
    <location>
        <position position="162"/>
    </location>
    <ligand>
        <name>substrate</name>
    </ligand>
</feature>
<dbReference type="PANTHER" id="PTHR23100:SF0">
    <property type="entry name" value="ARGININE BIOSYNTHESIS BIFUNCTIONAL PROTEIN ARGJ, MITOCHONDRIAL"/>
    <property type="match status" value="1"/>
</dbReference>
<keyword evidence="9 13" id="KW-0012">Acyltransferase</keyword>
<keyword evidence="5 13" id="KW-0028">Amino-acid biosynthesis</keyword>
<dbReference type="GO" id="GO:0004042">
    <property type="term" value="F:L-glutamate N-acetyltransferase activity"/>
    <property type="evidence" value="ECO:0007669"/>
    <property type="project" value="UniProtKB-UniRule"/>
</dbReference>
<comment type="catalytic activity">
    <reaction evidence="11 13">
        <text>N(2)-acetyl-L-ornithine + L-glutamate = N-acetyl-L-glutamate + L-ornithine</text>
        <dbReference type="Rhea" id="RHEA:15349"/>
        <dbReference type="ChEBI" id="CHEBI:29985"/>
        <dbReference type="ChEBI" id="CHEBI:44337"/>
        <dbReference type="ChEBI" id="CHEBI:46911"/>
        <dbReference type="ChEBI" id="CHEBI:57805"/>
        <dbReference type="EC" id="2.3.1.35"/>
    </reaction>
</comment>
<feature type="binding site" evidence="13">
    <location>
        <position position="188"/>
    </location>
    <ligand>
        <name>substrate</name>
    </ligand>
</feature>
<evidence type="ECO:0000313" key="15">
    <source>
        <dbReference type="Proteomes" id="UP000198694"/>
    </source>
</evidence>
<evidence type="ECO:0000256" key="6">
    <source>
        <dbReference type="ARBA" id="ARBA00022679"/>
    </source>
</evidence>
<reference evidence="14 15" key="1">
    <citation type="submission" date="2016-10" db="EMBL/GenBank/DDBJ databases">
        <authorList>
            <person name="de Groot N.N."/>
        </authorList>
    </citation>
    <scope>NUCLEOTIDE SEQUENCE [LARGE SCALE GENOMIC DNA]</scope>
    <source>
        <strain evidence="14 15">CGMCC 1.6502</strain>
    </source>
</reference>
<dbReference type="FunFam" id="3.10.20.340:FF:000001">
    <property type="entry name" value="Arginine biosynthesis bifunctional protein ArgJ, chloroplastic"/>
    <property type="match status" value="1"/>
</dbReference>
<proteinExistence type="inferred from homology"/>
<dbReference type="GO" id="GO:0005737">
    <property type="term" value="C:cytoplasm"/>
    <property type="evidence" value="ECO:0007669"/>
    <property type="project" value="UniProtKB-SubCell"/>
</dbReference>
<feature type="active site" description="Nucleophile" evidence="13">
    <location>
        <position position="199"/>
    </location>
</feature>
<feature type="binding site" evidence="13">
    <location>
        <position position="407"/>
    </location>
    <ligand>
        <name>substrate</name>
    </ligand>
</feature>
<dbReference type="InterPro" id="IPR016117">
    <property type="entry name" value="ArgJ-like_dom_sf"/>
</dbReference>
<name>A0A1G8ZXD3_9BACI</name>
<evidence type="ECO:0000256" key="9">
    <source>
        <dbReference type="ARBA" id="ARBA00023315"/>
    </source>
</evidence>
<keyword evidence="15" id="KW-1185">Reference proteome</keyword>
<gene>
    <name evidence="13" type="primary">argJ</name>
    <name evidence="14" type="ORF">SAMN05216243_2275</name>
</gene>
<organism evidence="14 15">
    <name type="scientific">Sediminibacillus albus</name>
    <dbReference type="NCBI Taxonomy" id="407036"/>
    <lineage>
        <taxon>Bacteria</taxon>
        <taxon>Bacillati</taxon>
        <taxon>Bacillota</taxon>
        <taxon>Bacilli</taxon>
        <taxon>Bacillales</taxon>
        <taxon>Bacillaceae</taxon>
        <taxon>Sediminibacillus</taxon>
    </lineage>
</organism>
<dbReference type="RefSeq" id="WP_093214171.1">
    <property type="nucleotide sequence ID" value="NZ_FNFL01000003.1"/>
</dbReference>
<dbReference type="GO" id="GO:0004358">
    <property type="term" value="F:L-glutamate N-acetyltransferase activity, acting on acetyl-L-ornithine as donor"/>
    <property type="evidence" value="ECO:0007669"/>
    <property type="project" value="UniProtKB-UniRule"/>
</dbReference>
<dbReference type="STRING" id="407036.SAMN05216243_2275"/>
<dbReference type="PANTHER" id="PTHR23100">
    <property type="entry name" value="ARGININE BIOSYNTHESIS BIFUNCTIONAL PROTEIN ARGJ"/>
    <property type="match status" value="1"/>
</dbReference>
<accession>A0A1G8ZXD3</accession>
<dbReference type="OrthoDB" id="9804242at2"/>
<dbReference type="Gene3D" id="3.10.20.340">
    <property type="entry name" value="ArgJ beta chain, C-terminal domain"/>
    <property type="match status" value="1"/>
</dbReference>
<dbReference type="EC" id="2.3.1.1" evidence="13"/>
<dbReference type="HAMAP" id="MF_01106">
    <property type="entry name" value="ArgJ"/>
    <property type="match status" value="1"/>
</dbReference>
<comment type="similarity">
    <text evidence="2 13">Belongs to the ArgJ family.</text>
</comment>
<feature type="chain" id="PRO_5023309498" description="Arginine biosynthesis bifunctional protein ArgJ beta chain" evidence="13">
    <location>
        <begin position="199"/>
        <end position="412"/>
    </location>
</feature>
<dbReference type="InterPro" id="IPR042195">
    <property type="entry name" value="ArgJ_beta_C"/>
</dbReference>
<evidence type="ECO:0000256" key="4">
    <source>
        <dbReference type="ARBA" id="ARBA00022571"/>
    </source>
</evidence>
<keyword evidence="13" id="KW-0963">Cytoplasm</keyword>
<comment type="catalytic activity">
    <reaction evidence="10 13">
        <text>L-glutamate + acetyl-CoA = N-acetyl-L-glutamate + CoA + H(+)</text>
        <dbReference type="Rhea" id="RHEA:24292"/>
        <dbReference type="ChEBI" id="CHEBI:15378"/>
        <dbReference type="ChEBI" id="CHEBI:29985"/>
        <dbReference type="ChEBI" id="CHEBI:44337"/>
        <dbReference type="ChEBI" id="CHEBI:57287"/>
        <dbReference type="ChEBI" id="CHEBI:57288"/>
        <dbReference type="EC" id="2.3.1.1"/>
    </reaction>
</comment>
<feature type="binding site" evidence="13">
    <location>
        <position position="285"/>
    </location>
    <ligand>
        <name>substrate</name>
    </ligand>
</feature>
<dbReference type="SUPFAM" id="SSF56266">
    <property type="entry name" value="DmpA/ArgJ-like"/>
    <property type="match status" value="1"/>
</dbReference>